<reference evidence="1 2" key="1">
    <citation type="submission" date="2018-02" db="EMBL/GenBank/DDBJ databases">
        <authorList>
            <person name="Holder M.E."/>
            <person name="Ajami N.J."/>
            <person name="Petrosino J.F."/>
        </authorList>
    </citation>
    <scope>NUCLEOTIDE SEQUENCE [LARGE SCALE GENOMIC DNA]</scope>
    <source>
        <strain evidence="1 2">ATCC 33285</strain>
    </source>
</reference>
<evidence type="ECO:0000313" key="1">
    <source>
        <dbReference type="EMBL" id="AVM53330.1"/>
    </source>
</evidence>
<keyword evidence="2" id="KW-1185">Reference proteome</keyword>
<organism evidence="1 2">
    <name type="scientific">Bacteroides zoogleoformans</name>
    <dbReference type="NCBI Taxonomy" id="28119"/>
    <lineage>
        <taxon>Bacteria</taxon>
        <taxon>Pseudomonadati</taxon>
        <taxon>Bacteroidota</taxon>
        <taxon>Bacteroidia</taxon>
        <taxon>Bacteroidales</taxon>
        <taxon>Bacteroidaceae</taxon>
        <taxon>Bacteroides</taxon>
    </lineage>
</organism>
<dbReference type="EMBL" id="CP027231">
    <property type="protein sequence ID" value="AVM53330.1"/>
    <property type="molecule type" value="Genomic_DNA"/>
</dbReference>
<evidence type="ECO:0000313" key="2">
    <source>
        <dbReference type="Proteomes" id="UP000238304"/>
    </source>
</evidence>
<gene>
    <name evidence="1" type="ORF">C4H11_10665</name>
</gene>
<name>A0ABM6T902_9BACE</name>
<sequence length="79" mass="9078">MKKIKAYSVRLADLKSISPKAYKATAFDGSSAIIPKSMVFGRDDEVQKTSAYWIAAFILEKEDCKLQYSHKKVKWFNKK</sequence>
<proteinExistence type="predicted"/>
<accession>A0ABM6T902</accession>
<dbReference type="Proteomes" id="UP000238304">
    <property type="component" value="Chromosome"/>
</dbReference>
<dbReference type="RefSeq" id="WP_106041888.1">
    <property type="nucleotide sequence ID" value="NZ_CP027231.1"/>
</dbReference>
<protein>
    <submittedName>
        <fullName evidence="1">Uncharacterized protein</fullName>
    </submittedName>
</protein>